<evidence type="ECO:0000256" key="9">
    <source>
        <dbReference type="ARBA" id="ARBA00048233"/>
    </source>
</evidence>
<dbReference type="PANTHER" id="PTHR11474:SF76">
    <property type="entry name" value="SHKT DOMAIN-CONTAINING PROTEIN"/>
    <property type="match status" value="1"/>
</dbReference>
<evidence type="ECO:0000259" key="11">
    <source>
        <dbReference type="PROSITE" id="PS00497"/>
    </source>
</evidence>
<dbReference type="Proteomes" id="UP000823399">
    <property type="component" value="Unassembled WGS sequence"/>
</dbReference>
<dbReference type="GO" id="GO:0042438">
    <property type="term" value="P:melanin biosynthetic process"/>
    <property type="evidence" value="ECO:0007669"/>
    <property type="project" value="UniProtKB-KW"/>
</dbReference>
<evidence type="ECO:0000313" key="13">
    <source>
        <dbReference type="EMBL" id="KAG2114189.1"/>
    </source>
</evidence>
<evidence type="ECO:0000256" key="2">
    <source>
        <dbReference type="ARBA" id="ARBA00009928"/>
    </source>
</evidence>
<dbReference type="OrthoDB" id="6132182at2759"/>
<dbReference type="Gene3D" id="2.60.310.20">
    <property type="match status" value="1"/>
</dbReference>
<dbReference type="PROSITE" id="PS00498">
    <property type="entry name" value="TYROSINASE_2"/>
    <property type="match status" value="1"/>
</dbReference>
<evidence type="ECO:0000256" key="3">
    <source>
        <dbReference type="ARBA" id="ARBA00011906"/>
    </source>
</evidence>
<evidence type="ECO:0000256" key="8">
    <source>
        <dbReference type="ARBA" id="ARBA00023101"/>
    </source>
</evidence>
<keyword evidence="6" id="KW-0186">Copper</keyword>
<keyword evidence="4" id="KW-0479">Metal-binding</keyword>
<keyword evidence="8" id="KW-0470">Melanin biosynthesis</keyword>
<dbReference type="PANTHER" id="PTHR11474">
    <property type="entry name" value="TYROSINASE FAMILY MEMBER"/>
    <property type="match status" value="1"/>
</dbReference>
<feature type="domain" description="Tyrosinase copper-binding" evidence="12">
    <location>
        <begin position="329"/>
        <end position="340"/>
    </location>
</feature>
<dbReference type="InterPro" id="IPR002227">
    <property type="entry name" value="Tyrosinase_Cu-bd"/>
</dbReference>
<evidence type="ECO:0000256" key="7">
    <source>
        <dbReference type="ARBA" id="ARBA00023033"/>
    </source>
</evidence>
<dbReference type="GeneID" id="64702459"/>
<proteinExistence type="inferred from homology"/>
<comment type="cofactor">
    <cofactor evidence="1">
        <name>Cu(2+)</name>
        <dbReference type="ChEBI" id="CHEBI:29036"/>
    </cofactor>
</comment>
<dbReference type="Gene3D" id="1.10.1280.10">
    <property type="entry name" value="Di-copper center containing domain from catechol oxidase"/>
    <property type="match status" value="1"/>
</dbReference>
<evidence type="ECO:0000259" key="12">
    <source>
        <dbReference type="PROSITE" id="PS00498"/>
    </source>
</evidence>
<dbReference type="SUPFAM" id="SSF48056">
    <property type="entry name" value="Di-copper centre-containing domain"/>
    <property type="match status" value="1"/>
</dbReference>
<dbReference type="GO" id="GO:0046872">
    <property type="term" value="F:metal ion binding"/>
    <property type="evidence" value="ECO:0007669"/>
    <property type="project" value="UniProtKB-KW"/>
</dbReference>
<evidence type="ECO:0000256" key="6">
    <source>
        <dbReference type="ARBA" id="ARBA00023008"/>
    </source>
</evidence>
<feature type="domain" description="Tyrosinase copper-binding" evidence="11">
    <location>
        <begin position="109"/>
        <end position="126"/>
    </location>
</feature>
<dbReference type="InterPro" id="IPR041640">
    <property type="entry name" value="Tyrosinase_C"/>
</dbReference>
<evidence type="ECO:0000256" key="1">
    <source>
        <dbReference type="ARBA" id="ARBA00001973"/>
    </source>
</evidence>
<dbReference type="Pfam" id="PF00264">
    <property type="entry name" value="Tyrosinase"/>
    <property type="match status" value="1"/>
</dbReference>
<comment type="similarity">
    <text evidence="2">Belongs to the tyrosinase family.</text>
</comment>
<dbReference type="InterPro" id="IPR008922">
    <property type="entry name" value="Di-copper_centre_dom_sf"/>
</dbReference>
<evidence type="ECO:0000256" key="10">
    <source>
        <dbReference type="ARBA" id="ARBA00048881"/>
    </source>
</evidence>
<dbReference type="EC" id="1.14.18.1" evidence="3"/>
<sequence>MNPIEYHYPVIGRKGTGGVFDRLPIETLEKDHPYQFALFILAFAAIQQRPDALQVMEEPAGTFVEIASIHGRPFIEWAGDRNKDTSTDYSATDKKDTNPVPARFGGICHGAVVFPTWHRPYVMLIEQSIGNIADQLAHDIEAKNPDECGVWVKAAKELRFPYWDWAEKDVSENGLPPVLYEDKVEIMAAGGQKQIVDNPLSFFSFVDGIPSDFGDETLRTGQVAYFSKWHRTYRYTVSTANPEGSNVDQLQKAFKAGAKDLRSKVAQLFVVNDNEDSALAWDEFSNHTMQSKREMDSFNSGSLEGVHDAVHTLAGGTGHMSAPDYAAFDPLFFLHHSNVDRLLALWEWCYTEYWMENGYEIKGQSYPWTQQLGTYAQVYNAQLLPDGPLQPFRTEQGDYWTSSQARFLHADAYPKYYSYPELAGVQVNRAAMSSDERALARKKIAAYYGFDPQTTAQQVAAPAWTQLPVPDNDHPAVPADHAVIPEYRTFAVHVKLLEHAFNGSYSFQLYHKGNDNSASQLIGTVAVFARPDHSPCKACTLRREAGTVIHGVIPIPPALIESIMKSNADGETVATFDQTLAHIKGELVGKIVDATGSELARAEGGLEAPQVPGDQTTSRNVTPLEISLVSTAVAEHGEDKDRPVYICDWQHHDGIFNGGWQATHPAAA</sequence>
<reference evidence="13" key="1">
    <citation type="journal article" date="2020" name="New Phytol.">
        <title>Comparative genomics reveals dynamic genome evolution in host specialist ectomycorrhizal fungi.</title>
        <authorList>
            <person name="Lofgren L.A."/>
            <person name="Nguyen N.H."/>
            <person name="Vilgalys R."/>
            <person name="Ruytinx J."/>
            <person name="Liao H.L."/>
            <person name="Branco S."/>
            <person name="Kuo A."/>
            <person name="LaButti K."/>
            <person name="Lipzen A."/>
            <person name="Andreopoulos W."/>
            <person name="Pangilinan J."/>
            <person name="Riley R."/>
            <person name="Hundley H."/>
            <person name="Na H."/>
            <person name="Barry K."/>
            <person name="Grigoriev I.V."/>
            <person name="Stajich J.E."/>
            <person name="Kennedy P.G."/>
        </authorList>
    </citation>
    <scope>NUCLEOTIDE SEQUENCE</scope>
    <source>
        <strain evidence="13">FC423</strain>
    </source>
</reference>
<dbReference type="RefSeq" id="XP_041296302.1">
    <property type="nucleotide sequence ID" value="XM_041440200.1"/>
</dbReference>
<evidence type="ECO:0000256" key="5">
    <source>
        <dbReference type="ARBA" id="ARBA00023002"/>
    </source>
</evidence>
<evidence type="ECO:0000313" key="14">
    <source>
        <dbReference type="Proteomes" id="UP000823399"/>
    </source>
</evidence>
<name>A0A9P7FEP6_9AGAM</name>
<comment type="caution">
    <text evidence="13">The sequence shown here is derived from an EMBL/GenBank/DDBJ whole genome shotgun (WGS) entry which is preliminary data.</text>
</comment>
<keyword evidence="14" id="KW-1185">Reference proteome</keyword>
<dbReference type="Pfam" id="PF18132">
    <property type="entry name" value="Tyrosinase_C"/>
    <property type="match status" value="1"/>
</dbReference>
<dbReference type="EMBL" id="JABBWM010000010">
    <property type="protein sequence ID" value="KAG2114189.1"/>
    <property type="molecule type" value="Genomic_DNA"/>
</dbReference>
<gene>
    <name evidence="13" type="ORF">F5147DRAFT_751794</name>
</gene>
<dbReference type="PROSITE" id="PS00497">
    <property type="entry name" value="TYROSINASE_1"/>
    <property type="match status" value="1"/>
</dbReference>
<evidence type="ECO:0000256" key="4">
    <source>
        <dbReference type="ARBA" id="ARBA00022723"/>
    </source>
</evidence>
<dbReference type="InterPro" id="IPR050316">
    <property type="entry name" value="Tyrosinase/Hemocyanin"/>
</dbReference>
<dbReference type="GO" id="GO:0004503">
    <property type="term" value="F:tyrosinase activity"/>
    <property type="evidence" value="ECO:0007669"/>
    <property type="project" value="UniProtKB-EC"/>
</dbReference>
<keyword evidence="5" id="KW-0560">Oxidoreductase</keyword>
<dbReference type="PRINTS" id="PR00092">
    <property type="entry name" value="TYROSINASE"/>
</dbReference>
<organism evidence="13 14">
    <name type="scientific">Suillus discolor</name>
    <dbReference type="NCBI Taxonomy" id="1912936"/>
    <lineage>
        <taxon>Eukaryota</taxon>
        <taxon>Fungi</taxon>
        <taxon>Dikarya</taxon>
        <taxon>Basidiomycota</taxon>
        <taxon>Agaricomycotina</taxon>
        <taxon>Agaricomycetes</taxon>
        <taxon>Agaricomycetidae</taxon>
        <taxon>Boletales</taxon>
        <taxon>Suillineae</taxon>
        <taxon>Suillaceae</taxon>
        <taxon>Suillus</taxon>
    </lineage>
</organism>
<keyword evidence="7" id="KW-0503">Monooxygenase</keyword>
<comment type="catalytic activity">
    <reaction evidence="10">
        <text>L-tyrosine + O2 = L-dopaquinone + H2O</text>
        <dbReference type="Rhea" id="RHEA:18117"/>
        <dbReference type="ChEBI" id="CHEBI:15377"/>
        <dbReference type="ChEBI" id="CHEBI:15379"/>
        <dbReference type="ChEBI" id="CHEBI:57924"/>
        <dbReference type="ChEBI" id="CHEBI:58315"/>
        <dbReference type="EC" id="1.14.18.1"/>
    </reaction>
</comment>
<protein>
    <recommendedName>
        <fullName evidence="3">tyrosinase</fullName>
        <ecNumber evidence="3">1.14.18.1</ecNumber>
    </recommendedName>
</protein>
<dbReference type="AlphaFoldDB" id="A0A9P7FEP6"/>
<accession>A0A9P7FEP6</accession>
<comment type="catalytic activity">
    <reaction evidence="9">
        <text>2 L-dopa + O2 = 2 L-dopaquinone + 2 H2O</text>
        <dbReference type="Rhea" id="RHEA:34287"/>
        <dbReference type="ChEBI" id="CHEBI:15377"/>
        <dbReference type="ChEBI" id="CHEBI:15379"/>
        <dbReference type="ChEBI" id="CHEBI:57504"/>
        <dbReference type="ChEBI" id="CHEBI:57924"/>
        <dbReference type="EC" id="1.14.18.1"/>
    </reaction>
</comment>